<evidence type="ECO:0000256" key="4">
    <source>
        <dbReference type="ARBA" id="ARBA00022664"/>
    </source>
</evidence>
<proteinExistence type="inferred from homology"/>
<dbReference type="GO" id="GO:0051731">
    <property type="term" value="F:polynucleotide 5'-hydroxyl-kinase activity"/>
    <property type="evidence" value="ECO:0007669"/>
    <property type="project" value="InterPro"/>
</dbReference>
<dbReference type="FunFam" id="2.60.120.1030:FF:000001">
    <property type="entry name" value="Protein CLP1 homolog 5"/>
    <property type="match status" value="1"/>
</dbReference>
<comment type="caution">
    <text evidence="12">The sequence shown here is derived from an EMBL/GenBank/DDBJ whole genome shotgun (WGS) entry which is preliminary data.</text>
</comment>
<feature type="binding site" evidence="8">
    <location>
        <begin position="147"/>
        <end position="152"/>
    </location>
    <ligand>
        <name>ATP</name>
        <dbReference type="ChEBI" id="CHEBI:30616"/>
    </ligand>
</feature>
<gene>
    <name evidence="12" type="primary">CLP1_1</name>
    <name evidence="8" type="synonym">CLP1</name>
    <name evidence="12" type="ORF">IWQ60_000622</name>
</gene>
<evidence type="ECO:0000256" key="8">
    <source>
        <dbReference type="HAMAP-Rule" id="MF_03035"/>
    </source>
</evidence>
<protein>
    <recommendedName>
        <fullName evidence="3">Polynucleotide 5'-hydroxyl-kinase GRC3</fullName>
    </recommendedName>
    <alternativeName>
        <fullName evidence="2">Polynucleotide 5'-hydroxyl-kinase grc3</fullName>
    </alternativeName>
</protein>
<dbReference type="Pfam" id="PF16573">
    <property type="entry name" value="CLP1_N"/>
    <property type="match status" value="1"/>
</dbReference>
<keyword evidence="13" id="KW-1185">Reference proteome</keyword>
<dbReference type="GO" id="GO:0005849">
    <property type="term" value="C:mRNA cleavage factor complex"/>
    <property type="evidence" value="ECO:0007669"/>
    <property type="project" value="UniProtKB-UniRule"/>
</dbReference>
<dbReference type="PANTHER" id="PTHR12755:SF6">
    <property type="entry name" value="POLYRIBONUCLEOTIDE 5'-HYDROXYL-KINASE CLP1"/>
    <property type="match status" value="1"/>
</dbReference>
<evidence type="ECO:0000256" key="6">
    <source>
        <dbReference type="ARBA" id="ARBA00022840"/>
    </source>
</evidence>
<dbReference type="InterPro" id="IPR032324">
    <property type="entry name" value="Clp1_N"/>
</dbReference>
<sequence length="465" mass="50475">MYSTSHPAPIADQTKVWDLKPEHEFRFEVDFNNAVVLRLKSGTAEIFGAELGSGAEYRFTGQKAAVFTWHGCSLEIQGQCNVAYVADETPMASYINLHTALQSRRVAAAAAAASTAMTAPPATDREGQVTVAPGTTGPVVMLIGPVDAGKTSLAKLLLNYAVRQGQHPMFINLDPAEGSVLMPGTVSAAPAMHLLDPEDGFDALGLDKTAGDVSTPLCYHYGFPSTTDNPKLYGLLAAKLAETVRARLARNHQTRPAGCIIDTGGVIDAAAGYELIQQSIADFHVDLVVVLGHERLYSDMCRLYGNSATVKVVKLAKSGGVVNRDKDFLRHAQLRTIRRYFYGSSYSEYSPFSTIAWYQNLKIYRVEDSIAPSSALPIGIDRKVSETQIVPMEPGPVLIHSILTVSSLDATEDEDKLLESPAAGFVYVSSVDENKKSKKLTLLSPSPGRLPRKYLLLSSFKWMEM</sequence>
<feature type="domain" description="Clp1 P-loop" evidence="11">
    <location>
        <begin position="144"/>
        <end position="343"/>
    </location>
</feature>
<dbReference type="Gene3D" id="3.40.50.300">
    <property type="entry name" value="P-loop containing nucleotide triphosphate hydrolases"/>
    <property type="match status" value="1"/>
</dbReference>
<keyword evidence="7 8" id="KW-0539">Nucleus</keyword>
<keyword evidence="6 8" id="KW-0067">ATP-binding</keyword>
<evidence type="ECO:0000259" key="10">
    <source>
        <dbReference type="Pfam" id="PF16573"/>
    </source>
</evidence>
<feature type="domain" description="Clp1 C-terminal" evidence="9">
    <location>
        <begin position="350"/>
        <end position="464"/>
    </location>
</feature>
<dbReference type="InterPro" id="IPR027417">
    <property type="entry name" value="P-loop_NTPase"/>
</dbReference>
<keyword evidence="4 8" id="KW-0507">mRNA processing</keyword>
<dbReference type="EMBL" id="JANBPT010000016">
    <property type="protein sequence ID" value="KAJ1930079.1"/>
    <property type="molecule type" value="Genomic_DNA"/>
</dbReference>
<keyword evidence="12" id="KW-0808">Transferase</keyword>
<feature type="binding site" evidence="8">
    <location>
        <position position="24"/>
    </location>
    <ligand>
        <name>ATP</name>
        <dbReference type="ChEBI" id="CHEBI:30616"/>
    </ligand>
</feature>
<accession>A0A9W8AME3</accession>
<dbReference type="InterPro" id="IPR010655">
    <property type="entry name" value="Clp1_C"/>
</dbReference>
<evidence type="ECO:0000256" key="3">
    <source>
        <dbReference type="ARBA" id="ARBA00019824"/>
    </source>
</evidence>
<dbReference type="GO" id="GO:0006388">
    <property type="term" value="P:tRNA splicing, via endonucleolytic cleavage and ligation"/>
    <property type="evidence" value="ECO:0007669"/>
    <property type="project" value="TreeGrafter"/>
</dbReference>
<comment type="function">
    <text evidence="8">Required for endonucleolytic cleavage during polyadenylation-dependent pre-mRNA 3'-end formation.</text>
</comment>
<dbReference type="Proteomes" id="UP001150569">
    <property type="component" value="Unassembled WGS sequence"/>
</dbReference>
<dbReference type="PANTHER" id="PTHR12755">
    <property type="entry name" value="CLEAVAGE/POLYADENYLATION FACTOR IA SUBUNIT CLP1P"/>
    <property type="match status" value="1"/>
</dbReference>
<dbReference type="GO" id="GO:0031124">
    <property type="term" value="P:mRNA 3'-end processing"/>
    <property type="evidence" value="ECO:0007669"/>
    <property type="project" value="UniProtKB-UniRule"/>
</dbReference>
<feature type="binding site" evidence="8">
    <location>
        <position position="63"/>
    </location>
    <ligand>
        <name>ATP</name>
        <dbReference type="ChEBI" id="CHEBI:30616"/>
    </ligand>
</feature>
<evidence type="ECO:0000313" key="13">
    <source>
        <dbReference type="Proteomes" id="UP001150569"/>
    </source>
</evidence>
<dbReference type="InterPro" id="IPR038239">
    <property type="entry name" value="Clp1_N_sf"/>
</dbReference>
<dbReference type="Gene3D" id="2.60.120.1030">
    <property type="entry name" value="Clp1, DNA binding domain"/>
    <property type="match status" value="1"/>
</dbReference>
<reference evidence="12" key="1">
    <citation type="submission" date="2022-07" db="EMBL/GenBank/DDBJ databases">
        <title>Phylogenomic reconstructions and comparative analyses of Kickxellomycotina fungi.</title>
        <authorList>
            <person name="Reynolds N.K."/>
            <person name="Stajich J.E."/>
            <person name="Barry K."/>
            <person name="Grigoriev I.V."/>
            <person name="Crous P."/>
            <person name="Smith M.E."/>
        </authorList>
    </citation>
    <scope>NUCLEOTIDE SEQUENCE</scope>
    <source>
        <strain evidence="12">RSA 861</strain>
    </source>
</reference>
<evidence type="ECO:0000256" key="2">
    <source>
        <dbReference type="ARBA" id="ARBA00018706"/>
    </source>
</evidence>
<dbReference type="HAMAP" id="MF_03035">
    <property type="entry name" value="Clp1"/>
    <property type="match status" value="1"/>
</dbReference>
<keyword evidence="5 8" id="KW-0547">Nucleotide-binding</keyword>
<dbReference type="InterPro" id="IPR032319">
    <property type="entry name" value="CLP1_P"/>
</dbReference>
<comment type="similarity">
    <text evidence="8">Belongs to the Clp1 family. Clp1 subfamily.</text>
</comment>
<dbReference type="InterPro" id="IPR038238">
    <property type="entry name" value="Clp1_C_sf"/>
</dbReference>
<organism evidence="12 13">
    <name type="scientific">Tieghemiomyces parasiticus</name>
    <dbReference type="NCBI Taxonomy" id="78921"/>
    <lineage>
        <taxon>Eukaryota</taxon>
        <taxon>Fungi</taxon>
        <taxon>Fungi incertae sedis</taxon>
        <taxon>Zoopagomycota</taxon>
        <taxon>Kickxellomycotina</taxon>
        <taxon>Dimargaritomycetes</taxon>
        <taxon>Dimargaritales</taxon>
        <taxon>Dimargaritaceae</taxon>
        <taxon>Tieghemiomyces</taxon>
    </lineage>
</organism>
<comment type="subunit">
    <text evidence="8">Component of a pre-mRNA cleavage factor complex. Interacts directly with PCF11.</text>
</comment>
<dbReference type="Pfam" id="PF06807">
    <property type="entry name" value="Clp1"/>
    <property type="match status" value="1"/>
</dbReference>
<dbReference type="AlphaFoldDB" id="A0A9W8AME3"/>
<dbReference type="GO" id="GO:0005524">
    <property type="term" value="F:ATP binding"/>
    <property type="evidence" value="ECO:0007669"/>
    <property type="project" value="UniProtKB-UniRule"/>
</dbReference>
<evidence type="ECO:0000259" key="11">
    <source>
        <dbReference type="Pfam" id="PF16575"/>
    </source>
</evidence>
<dbReference type="InterPro" id="IPR028606">
    <property type="entry name" value="Clp1"/>
</dbReference>
<evidence type="ECO:0000313" key="12">
    <source>
        <dbReference type="EMBL" id="KAJ1930079.1"/>
    </source>
</evidence>
<evidence type="ECO:0000256" key="7">
    <source>
        <dbReference type="ARBA" id="ARBA00023242"/>
    </source>
</evidence>
<dbReference type="InterPro" id="IPR045116">
    <property type="entry name" value="Clp1/Grc3"/>
</dbReference>
<name>A0A9W8AME3_9FUNG</name>
<dbReference type="Gene3D" id="2.40.30.330">
    <property type="entry name" value="Pre-mRNA cleavage complex subunit Clp1, C-terminal domain"/>
    <property type="match status" value="1"/>
</dbReference>
<evidence type="ECO:0000259" key="9">
    <source>
        <dbReference type="Pfam" id="PF06807"/>
    </source>
</evidence>
<comment type="subcellular location">
    <subcellularLocation>
        <location evidence="1 8">Nucleus</location>
    </subcellularLocation>
</comment>
<evidence type="ECO:0000256" key="5">
    <source>
        <dbReference type="ARBA" id="ARBA00022741"/>
    </source>
</evidence>
<dbReference type="OrthoDB" id="258143at2759"/>
<feature type="domain" description="Clp1 N-terminal" evidence="10">
    <location>
        <begin position="19"/>
        <end position="107"/>
    </location>
</feature>
<dbReference type="Pfam" id="PF16575">
    <property type="entry name" value="CLP1_P"/>
    <property type="match status" value="1"/>
</dbReference>
<evidence type="ECO:0000256" key="1">
    <source>
        <dbReference type="ARBA" id="ARBA00004123"/>
    </source>
</evidence>
<dbReference type="SUPFAM" id="SSF52540">
    <property type="entry name" value="P-loop containing nucleoside triphosphate hydrolases"/>
    <property type="match status" value="1"/>
</dbReference>